<evidence type="ECO:0000313" key="8">
    <source>
        <dbReference type="Proteomes" id="UP000008068"/>
    </source>
</evidence>
<evidence type="ECO:0000256" key="1">
    <source>
        <dbReference type="ARBA" id="ARBA00007292"/>
    </source>
</evidence>
<name>G0NK48_CAEBE</name>
<dbReference type="EMBL" id="GL379898">
    <property type="protein sequence ID" value="EGT32822.1"/>
    <property type="molecule type" value="Genomic_DNA"/>
</dbReference>
<dbReference type="InterPro" id="IPR032942">
    <property type="entry name" value="BPI/LBP/Plunc"/>
</dbReference>
<dbReference type="Gene3D" id="3.15.10.10">
    <property type="entry name" value="Bactericidal permeability-increasing protein, domain 1"/>
    <property type="match status" value="1"/>
</dbReference>
<keyword evidence="2" id="KW-1015">Disulfide bond</keyword>
<organism evidence="8">
    <name type="scientific">Caenorhabditis brenneri</name>
    <name type="common">Nematode worm</name>
    <dbReference type="NCBI Taxonomy" id="135651"/>
    <lineage>
        <taxon>Eukaryota</taxon>
        <taxon>Metazoa</taxon>
        <taxon>Ecdysozoa</taxon>
        <taxon>Nematoda</taxon>
        <taxon>Chromadorea</taxon>
        <taxon>Rhabditida</taxon>
        <taxon>Rhabditina</taxon>
        <taxon>Rhabditomorpha</taxon>
        <taxon>Rhabditoidea</taxon>
        <taxon>Rhabditidae</taxon>
        <taxon>Peloderinae</taxon>
        <taxon>Caenorhabditis</taxon>
    </lineage>
</organism>
<dbReference type="SMART" id="SM00328">
    <property type="entry name" value="BPI1"/>
    <property type="match status" value="1"/>
</dbReference>
<accession>G0NK48</accession>
<keyword evidence="3" id="KW-0732">Signal</keyword>
<dbReference type="InterPro" id="IPR001124">
    <property type="entry name" value="Lipid-bd_serum_glycop_C"/>
</dbReference>
<reference evidence="8" key="3">
    <citation type="submission" date="2011-07" db="EMBL/GenBank/DDBJ databases">
        <authorList>
            <consortium name="Caenorhabditis brenneri Sequencing and Analysis Consortium"/>
            <person name="Wilson R.K."/>
        </authorList>
    </citation>
    <scope>NUCLEOTIDE SEQUENCE [LARGE SCALE GENOMIC DNA]</scope>
    <source>
        <strain evidence="8">PB2801</strain>
    </source>
</reference>
<dbReference type="InterPro" id="IPR017943">
    <property type="entry name" value="Bactericidal_perm-incr_a/b_dom"/>
</dbReference>
<dbReference type="InterPro" id="IPR017942">
    <property type="entry name" value="Lipid-bd_serum_glycop_N"/>
</dbReference>
<dbReference type="GO" id="GO:0005615">
    <property type="term" value="C:extracellular space"/>
    <property type="evidence" value="ECO:0007669"/>
    <property type="project" value="TreeGrafter"/>
</dbReference>
<reference evidence="6" key="1">
    <citation type="submission" date="2010-07" db="EMBL/GenBank/DDBJ databases">
        <authorList>
            <consortium name="The Caenorhabditis brenneri Sequencing and Analysis Consortium"/>
            <person name="Wilson R.K."/>
        </authorList>
    </citation>
    <scope>NUCLEOTIDE SEQUENCE</scope>
    <source>
        <strain evidence="6">PB2801</strain>
    </source>
</reference>
<proteinExistence type="inferred from homology"/>
<comment type="similarity">
    <text evidence="1">Belongs to the BPI/LBP/Plunc superfamily. BPI/LBP family.</text>
</comment>
<dbReference type="OrthoDB" id="5874601at2759"/>
<gene>
    <name evidence="7" type="ORF">CAEBREN_15790</name>
    <name evidence="6" type="ORF">CAEBREN_25996</name>
</gene>
<feature type="domain" description="Lipid-binding serum glycoprotein N-terminal" evidence="4">
    <location>
        <begin position="68"/>
        <end position="297"/>
    </location>
</feature>
<dbReference type="HOGENOM" id="CLU_018363_0_0_1"/>
<dbReference type="OMA" id="WLHRKQF"/>
<feature type="chain" id="PRO_5010833345" evidence="3">
    <location>
        <begin position="17"/>
        <end position="811"/>
    </location>
</feature>
<dbReference type="Pfam" id="PF01273">
    <property type="entry name" value="LBP_BPI_CETP"/>
    <property type="match status" value="1"/>
</dbReference>
<dbReference type="PROSITE" id="PS51257">
    <property type="entry name" value="PROKAR_LIPOPROTEIN"/>
    <property type="match status" value="1"/>
</dbReference>
<dbReference type="SMART" id="SM00329">
    <property type="entry name" value="BPI2"/>
    <property type="match status" value="1"/>
</dbReference>
<dbReference type="GO" id="GO:0008289">
    <property type="term" value="F:lipid binding"/>
    <property type="evidence" value="ECO:0007669"/>
    <property type="project" value="InterPro"/>
</dbReference>
<dbReference type="Pfam" id="PF02886">
    <property type="entry name" value="LBP_BPI_CETP_C"/>
    <property type="match status" value="1"/>
</dbReference>
<dbReference type="FunCoup" id="G0NK48">
    <property type="interactions" value="17"/>
</dbReference>
<dbReference type="STRING" id="135651.G0NK48"/>
<keyword evidence="8" id="KW-1185">Reference proteome</keyword>
<evidence type="ECO:0000256" key="2">
    <source>
        <dbReference type="ARBA" id="ARBA00023157"/>
    </source>
</evidence>
<dbReference type="EMBL" id="GL380512">
    <property type="protein sequence ID" value="EGT57066.1"/>
    <property type="molecule type" value="Genomic_DNA"/>
</dbReference>
<evidence type="ECO:0000259" key="5">
    <source>
        <dbReference type="SMART" id="SM00329"/>
    </source>
</evidence>
<reference evidence="6" key="2">
    <citation type="submission" date="2011-07" db="EMBL/GenBank/DDBJ databases">
        <authorList>
            <consortium name="WormBase Consortium"/>
        </authorList>
    </citation>
    <scope>NUCLEOTIDE SEQUENCE [LARGE SCALE GENOMIC DNA]</scope>
    <source>
        <strain evidence="6">PB2801</strain>
    </source>
</reference>
<dbReference type="PANTHER" id="PTHR10504:SF144">
    <property type="entry name" value="BPI1 DOMAIN-CONTAINING PROTEIN"/>
    <property type="match status" value="1"/>
</dbReference>
<feature type="signal peptide" evidence="3">
    <location>
        <begin position="1"/>
        <end position="16"/>
    </location>
</feature>
<evidence type="ECO:0000313" key="6">
    <source>
        <dbReference type="EMBL" id="EGT32822.1"/>
    </source>
</evidence>
<dbReference type="eggNOG" id="KOG4160">
    <property type="taxonomic scope" value="Eukaryota"/>
</dbReference>
<dbReference type="Gene3D" id="3.15.20.10">
    <property type="entry name" value="Bactericidal permeability-increasing protein, domain 2"/>
    <property type="match status" value="1"/>
</dbReference>
<dbReference type="PANTHER" id="PTHR10504">
    <property type="entry name" value="BACTERICIDAL PERMEABILITY-INCREASING BPI PROTEIN-RELATED"/>
    <property type="match status" value="1"/>
</dbReference>
<evidence type="ECO:0000313" key="7">
    <source>
        <dbReference type="EMBL" id="EGT57066.1"/>
    </source>
</evidence>
<evidence type="ECO:0000259" key="4">
    <source>
        <dbReference type="SMART" id="SM00328"/>
    </source>
</evidence>
<dbReference type="AlphaFoldDB" id="G0NK48"/>
<sequence length="811" mass="86096">MLKVLSVCLLIGTVQSGGYAGGPSGGAGSAVGCSGASCSGGGGSFASGPDFNPILLQGQRGYPGIRARLNSRAFQYASTLVAGLLNSEIKKARIPPISQCIPMVQGCVNIYNLYVSRYRCPQRVVLYPAPPNRIVLQVQNVDLGVTGNLGGQVVVLLPIALSGIVQLNIHQATITVQLAIERGPRGPYVRLLSCDMQIGYADAYIENGGLVGDIVNSQFRSQISNQVRQMIPGQVCGQLPNIINEKLNSKLGALPQTIALQQMISLFGGALGLGGSGGGSGTCPSTCPKQPVFIPSTNPQPTQVAPAQVSLPASPVVGGAAPAPQIPSTAYTEGQRKAAAVRTLQQLQALRVPRHANITQHLVLPQGMGRQRMYAATIRAAGVGQYQSGQVATYSNVGARPRYPPPPTVAVGPVAVQPPPDCSKCSAAGGSSDDPASFLRQIAGHLDMSKLNDLYLSLQYIQSYATSNDYTIDLTGEFSPYGQGGTPFGPFPTQFPYYGGQMAEFIVTDYTVNSLFYWLHRKQFLSFRIGPETPKIGELLKTTCSDDEDLDGGEVELDEEEARRKRRLAKEKAKYRLRRGIHSNSTIVVSIRPSRHVASHTSGPEIVAATNETTKLRIKRTRDSRRRRQEDTAGLADLGICFGDILPAVREKYPNKKIAVQIRTVRAPSVILSQAKGGMVTLDLIADADIYIDQTNTKVGTITIAATVVLTARIGGGRLSGTAEITQLHLSDRTGSLGLPQDALDNLGNLGKELLQKVANDGLQKGIAISIPQNLPLPIGIINPDVHIVEHGLHIATDFTISPSLLGGGGC</sequence>
<dbReference type="SUPFAM" id="SSF55394">
    <property type="entry name" value="Bactericidal permeability-increasing protein, BPI"/>
    <property type="match status" value="2"/>
</dbReference>
<protein>
    <submittedName>
        <fullName evidence="6">Uncharacterized protein</fullName>
    </submittedName>
</protein>
<evidence type="ECO:0000256" key="3">
    <source>
        <dbReference type="SAM" id="SignalP"/>
    </source>
</evidence>
<feature type="domain" description="Lipid-binding serum glycoprotein C-terminal" evidence="5">
    <location>
        <begin position="500"/>
        <end position="797"/>
    </location>
</feature>
<dbReference type="Proteomes" id="UP000008068">
    <property type="component" value="Unassembled WGS sequence"/>
</dbReference>